<dbReference type="InterPro" id="IPR045582">
    <property type="entry name" value="Trehalase-like_N"/>
</dbReference>
<dbReference type="Proteomes" id="UP000245812">
    <property type="component" value="Unassembled WGS sequence"/>
</dbReference>
<evidence type="ECO:0000259" key="1">
    <source>
        <dbReference type="Pfam" id="PF00723"/>
    </source>
</evidence>
<dbReference type="PANTHER" id="PTHR31616:SF0">
    <property type="entry name" value="GLUCAN 1,4-ALPHA-GLUCOSIDASE"/>
    <property type="match status" value="1"/>
</dbReference>
<organism evidence="3 4">
    <name type="scientific">Fulvimonas soli</name>
    <dbReference type="NCBI Taxonomy" id="155197"/>
    <lineage>
        <taxon>Bacteria</taxon>
        <taxon>Pseudomonadati</taxon>
        <taxon>Pseudomonadota</taxon>
        <taxon>Gammaproteobacteria</taxon>
        <taxon>Lysobacterales</taxon>
        <taxon>Rhodanobacteraceae</taxon>
        <taxon>Fulvimonas</taxon>
    </lineage>
</organism>
<feature type="domain" description="Trehalase-like N-terminal" evidence="2">
    <location>
        <begin position="16"/>
        <end position="140"/>
    </location>
</feature>
<evidence type="ECO:0000313" key="4">
    <source>
        <dbReference type="Proteomes" id="UP000245812"/>
    </source>
</evidence>
<accession>A0A316I7W7</accession>
<gene>
    <name evidence="3" type="ORF">C7456_105149</name>
</gene>
<name>A0A316I7W7_9GAMM</name>
<proteinExistence type="predicted"/>
<dbReference type="Pfam" id="PF19291">
    <property type="entry name" value="TREH_N"/>
    <property type="match status" value="1"/>
</dbReference>
<dbReference type="Gene3D" id="1.50.10.10">
    <property type="match status" value="1"/>
</dbReference>
<comment type="caution">
    <text evidence="3">The sequence shown here is derived from an EMBL/GenBank/DDBJ whole genome shotgun (WGS) entry which is preliminary data.</text>
</comment>
<protein>
    <submittedName>
        <fullName evidence="3">GH15 family glucan-1,4-alpha-glucosidase</fullName>
    </submittedName>
</protein>
<dbReference type="InterPro" id="IPR011613">
    <property type="entry name" value="GH15-like"/>
</dbReference>
<dbReference type="AlphaFoldDB" id="A0A316I7W7"/>
<keyword evidence="4" id="KW-1185">Reference proteome</keyword>
<dbReference type="GO" id="GO:0005975">
    <property type="term" value="P:carbohydrate metabolic process"/>
    <property type="evidence" value="ECO:0007669"/>
    <property type="project" value="InterPro"/>
</dbReference>
<dbReference type="RefSeq" id="WP_109723232.1">
    <property type="nucleotide sequence ID" value="NZ_QGHC01000005.1"/>
</dbReference>
<sequence length="601" mass="67787">MPQTPEAPRNAGLELGVIGNGSVAALIDPRARIVWCCLPRFDADATFCALLSPRQGGGDWTIELQDCERAEQHYVPNTAVLVTRLYDRHGGAVEITDFAPRHRAYGRFYHPVMLVRQVRPLCGAPRIRVLLRPLCEYGARAPQTTSGSNHVRYLLDGTVQRLTCDVAVPLVERGLAFGLDRPAHFVFGPDETLTESPAEFCRRMLDRTVQYWRDWVRYLSIPYEWQEAVIRAAITLKLCQYEATGAIVAALTTSIPEAPGTARNWDYRYCWLRDAAFTVRALNRLGATRTMEEYIRYVFNLAVGDHDDEIGPVFGITFERELPEREVPALAGYRGMGPVRVGNDAWRQRQNDAYGSVVLASAQLFFDHRLERMGDETTFRRLEPLGRLALRMAEQPDAGLWEFRGRAAVHTYSAAMCWAACDRLAHIATELGLAERARHWHDEAVALHARIEARTWNARLGHFVDAYDGERLDASLLLLADIGFVEAKDPRYVATVEAIGRQLGRGNYLFRYIAPDDFGAPETSFNICTFWYIEALAAIGRRDEARAMFEHMLAQRNALGLLSEDLAPASGEHWGNFPQTYSLVGLVQAAMRLSRRWEDAL</sequence>
<reference evidence="3 4" key="1">
    <citation type="submission" date="2018-05" db="EMBL/GenBank/DDBJ databases">
        <title>Genomic Encyclopedia of Type Strains, Phase IV (KMG-IV): sequencing the most valuable type-strain genomes for metagenomic binning, comparative biology and taxonomic classification.</title>
        <authorList>
            <person name="Goeker M."/>
        </authorList>
    </citation>
    <scope>NUCLEOTIDE SEQUENCE [LARGE SCALE GENOMIC DNA]</scope>
    <source>
        <strain evidence="3 4">DSM 14263</strain>
    </source>
</reference>
<dbReference type="GO" id="GO:0004553">
    <property type="term" value="F:hydrolase activity, hydrolyzing O-glycosyl compounds"/>
    <property type="evidence" value="ECO:0007669"/>
    <property type="project" value="TreeGrafter"/>
</dbReference>
<dbReference type="SUPFAM" id="SSF48208">
    <property type="entry name" value="Six-hairpin glycosidases"/>
    <property type="match status" value="1"/>
</dbReference>
<dbReference type="EMBL" id="QGHC01000005">
    <property type="protein sequence ID" value="PWK88618.1"/>
    <property type="molecule type" value="Genomic_DNA"/>
</dbReference>
<evidence type="ECO:0000259" key="2">
    <source>
        <dbReference type="Pfam" id="PF19291"/>
    </source>
</evidence>
<dbReference type="InterPro" id="IPR012341">
    <property type="entry name" value="6hp_glycosidase-like_sf"/>
</dbReference>
<dbReference type="Pfam" id="PF00723">
    <property type="entry name" value="Glyco_hydro_15"/>
    <property type="match status" value="1"/>
</dbReference>
<evidence type="ECO:0000313" key="3">
    <source>
        <dbReference type="EMBL" id="PWK88618.1"/>
    </source>
</evidence>
<dbReference type="PANTHER" id="PTHR31616">
    <property type="entry name" value="TREHALASE"/>
    <property type="match status" value="1"/>
</dbReference>
<dbReference type="InterPro" id="IPR008928">
    <property type="entry name" value="6-hairpin_glycosidase_sf"/>
</dbReference>
<feature type="domain" description="GH15-like" evidence="1">
    <location>
        <begin position="227"/>
        <end position="590"/>
    </location>
</feature>